<dbReference type="InterPro" id="IPR004014">
    <property type="entry name" value="ATPase_P-typ_cation-transptr_N"/>
</dbReference>
<dbReference type="GO" id="GO:0005886">
    <property type="term" value="C:plasma membrane"/>
    <property type="evidence" value="ECO:0007669"/>
    <property type="project" value="UniProtKB-SubCell"/>
</dbReference>
<keyword evidence="9" id="KW-0479">Metal-binding</keyword>
<keyword evidence="4" id="KW-0813">Transport</keyword>
<proteinExistence type="inferred from homology"/>
<dbReference type="Pfam" id="PF00122">
    <property type="entry name" value="E1-E2_ATPase"/>
    <property type="match status" value="1"/>
</dbReference>
<dbReference type="SUPFAM" id="SSF81665">
    <property type="entry name" value="Calcium ATPase, transmembrane domain M"/>
    <property type="match status" value="1"/>
</dbReference>
<dbReference type="SMART" id="SM00831">
    <property type="entry name" value="Cation_ATPase_N"/>
    <property type="match status" value="1"/>
</dbReference>
<dbReference type="Pfam" id="PF13246">
    <property type="entry name" value="Cation_ATPase"/>
    <property type="match status" value="1"/>
</dbReference>
<dbReference type="FunFam" id="2.70.150.10:FF:000016">
    <property type="entry name" value="Calcium-transporting P-type ATPase putative"/>
    <property type="match status" value="1"/>
</dbReference>
<protein>
    <recommendedName>
        <fullName evidence="3">P-type Ca(2+) transporter</fullName>
        <ecNumber evidence="3">7.2.2.10</ecNumber>
    </recommendedName>
</protein>
<dbReference type="InterPro" id="IPR008250">
    <property type="entry name" value="ATPase_P-typ_transduc_dom_A_sf"/>
</dbReference>
<keyword evidence="5" id="KW-1003">Cell membrane</keyword>
<dbReference type="GO" id="GO:0046872">
    <property type="term" value="F:metal ion binding"/>
    <property type="evidence" value="ECO:0007669"/>
    <property type="project" value="UniProtKB-KW"/>
</dbReference>
<dbReference type="Pfam" id="PF00689">
    <property type="entry name" value="Cation_ATPase_C"/>
    <property type="match status" value="1"/>
</dbReference>
<evidence type="ECO:0000259" key="19">
    <source>
        <dbReference type="SMART" id="SM00831"/>
    </source>
</evidence>
<name>A0A1H9F8P9_9LACT</name>
<evidence type="ECO:0000256" key="13">
    <source>
        <dbReference type="ARBA" id="ARBA00022967"/>
    </source>
</evidence>
<dbReference type="PRINTS" id="PR00120">
    <property type="entry name" value="HATPASE"/>
</dbReference>
<evidence type="ECO:0000256" key="14">
    <source>
        <dbReference type="ARBA" id="ARBA00022989"/>
    </source>
</evidence>
<feature type="transmembrane region" description="Helical" evidence="18">
    <location>
        <begin position="279"/>
        <end position="305"/>
    </location>
</feature>
<dbReference type="InterPro" id="IPR044492">
    <property type="entry name" value="P_typ_ATPase_HD_dom"/>
</dbReference>
<dbReference type="EC" id="7.2.2.10" evidence="3"/>
<evidence type="ECO:0000256" key="15">
    <source>
        <dbReference type="ARBA" id="ARBA00023065"/>
    </source>
</evidence>
<dbReference type="STRING" id="89093.SAMN04488558_10891"/>
<dbReference type="GO" id="GO:0016887">
    <property type="term" value="F:ATP hydrolysis activity"/>
    <property type="evidence" value="ECO:0007669"/>
    <property type="project" value="InterPro"/>
</dbReference>
<dbReference type="PROSITE" id="PS00154">
    <property type="entry name" value="ATPASE_E1_E2"/>
    <property type="match status" value="1"/>
</dbReference>
<dbReference type="NCBIfam" id="TIGR01494">
    <property type="entry name" value="ATPase_P-type"/>
    <property type="match status" value="3"/>
</dbReference>
<feature type="transmembrane region" description="Helical" evidence="18">
    <location>
        <begin position="871"/>
        <end position="893"/>
    </location>
</feature>
<keyword evidence="10" id="KW-0547">Nucleotide-binding</keyword>
<dbReference type="PANTHER" id="PTHR43294:SF20">
    <property type="entry name" value="P-TYPE ATPASE"/>
    <property type="match status" value="1"/>
</dbReference>
<organism evidence="20 21">
    <name type="scientific">Ignavigranum ruoffiae</name>
    <dbReference type="NCBI Taxonomy" id="89093"/>
    <lineage>
        <taxon>Bacteria</taxon>
        <taxon>Bacillati</taxon>
        <taxon>Bacillota</taxon>
        <taxon>Bacilli</taxon>
        <taxon>Lactobacillales</taxon>
        <taxon>Aerococcaceae</taxon>
        <taxon>Ignavigranum</taxon>
    </lineage>
</organism>
<evidence type="ECO:0000313" key="21">
    <source>
        <dbReference type="Proteomes" id="UP000198833"/>
    </source>
</evidence>
<keyword evidence="14 18" id="KW-1133">Transmembrane helix</keyword>
<evidence type="ECO:0000256" key="4">
    <source>
        <dbReference type="ARBA" id="ARBA00022448"/>
    </source>
</evidence>
<dbReference type="InterPro" id="IPR023299">
    <property type="entry name" value="ATPase_P-typ_cyto_dom_N"/>
</dbReference>
<keyword evidence="11" id="KW-0106">Calcium</keyword>
<dbReference type="AlphaFoldDB" id="A0A1H9F8P9"/>
<dbReference type="InterPro" id="IPR059000">
    <property type="entry name" value="ATPase_P-type_domA"/>
</dbReference>
<keyword evidence="15" id="KW-0406">Ion transport</keyword>
<gene>
    <name evidence="20" type="ORF">SAMN04488558_10891</name>
</gene>
<dbReference type="GO" id="GO:0006883">
    <property type="term" value="P:intracellular sodium ion homeostasis"/>
    <property type="evidence" value="ECO:0007669"/>
    <property type="project" value="TreeGrafter"/>
</dbReference>
<dbReference type="SUPFAM" id="SSF56784">
    <property type="entry name" value="HAD-like"/>
    <property type="match status" value="1"/>
</dbReference>
<dbReference type="InterPro" id="IPR006068">
    <property type="entry name" value="ATPase_P-typ_cation-transptr_C"/>
</dbReference>
<dbReference type="GO" id="GO:0030007">
    <property type="term" value="P:intracellular potassium ion homeostasis"/>
    <property type="evidence" value="ECO:0007669"/>
    <property type="project" value="TreeGrafter"/>
</dbReference>
<evidence type="ECO:0000256" key="1">
    <source>
        <dbReference type="ARBA" id="ARBA00004651"/>
    </source>
</evidence>
<feature type="transmembrane region" description="Helical" evidence="18">
    <location>
        <begin position="796"/>
        <end position="816"/>
    </location>
</feature>
<dbReference type="SFLD" id="SFLDS00003">
    <property type="entry name" value="Haloacid_Dehalogenase"/>
    <property type="match status" value="1"/>
</dbReference>
<keyword evidence="13" id="KW-1278">Translocase</keyword>
<feature type="transmembrane region" description="Helical" evidence="18">
    <location>
        <begin position="686"/>
        <end position="708"/>
    </location>
</feature>
<accession>A0A1H9F8P9</accession>
<feature type="transmembrane region" description="Helical" evidence="18">
    <location>
        <begin position="714"/>
        <end position="731"/>
    </location>
</feature>
<keyword evidence="6" id="KW-0597">Phosphoprotein</keyword>
<dbReference type="FunFam" id="3.40.1110.10:FF:000053">
    <property type="entry name" value="Cation-transporting ATPase, E1-E2 family"/>
    <property type="match status" value="1"/>
</dbReference>
<dbReference type="Proteomes" id="UP000198833">
    <property type="component" value="Unassembled WGS sequence"/>
</dbReference>
<dbReference type="FunFam" id="3.40.50.1000:FF:000028">
    <property type="entry name" value="Calcium-transporting P-type ATPase, putative"/>
    <property type="match status" value="1"/>
</dbReference>
<evidence type="ECO:0000256" key="9">
    <source>
        <dbReference type="ARBA" id="ARBA00022723"/>
    </source>
</evidence>
<dbReference type="RefSeq" id="WP_092572288.1">
    <property type="nucleotide sequence ID" value="NZ_CP096206.2"/>
</dbReference>
<dbReference type="SUPFAM" id="SSF81660">
    <property type="entry name" value="Metal cation-transporting ATPase, ATP-binding domain N"/>
    <property type="match status" value="1"/>
</dbReference>
<dbReference type="SFLD" id="SFLDG00002">
    <property type="entry name" value="C1.7:_P-type_atpase_like"/>
    <property type="match status" value="1"/>
</dbReference>
<keyword evidence="21" id="KW-1185">Reference proteome</keyword>
<dbReference type="Gene3D" id="3.40.50.1000">
    <property type="entry name" value="HAD superfamily/HAD-like"/>
    <property type="match status" value="1"/>
</dbReference>
<dbReference type="GO" id="GO:0005388">
    <property type="term" value="F:P-type calcium transporter activity"/>
    <property type="evidence" value="ECO:0007669"/>
    <property type="project" value="UniProtKB-EC"/>
</dbReference>
<dbReference type="GO" id="GO:0005524">
    <property type="term" value="F:ATP binding"/>
    <property type="evidence" value="ECO:0007669"/>
    <property type="project" value="UniProtKB-KW"/>
</dbReference>
<dbReference type="InterPro" id="IPR036412">
    <property type="entry name" value="HAD-like_sf"/>
</dbReference>
<dbReference type="GO" id="GO:1902600">
    <property type="term" value="P:proton transmembrane transport"/>
    <property type="evidence" value="ECO:0007669"/>
    <property type="project" value="TreeGrafter"/>
</dbReference>
<evidence type="ECO:0000256" key="8">
    <source>
        <dbReference type="ARBA" id="ARBA00022692"/>
    </source>
</evidence>
<evidence type="ECO:0000256" key="12">
    <source>
        <dbReference type="ARBA" id="ARBA00022840"/>
    </source>
</evidence>
<evidence type="ECO:0000256" key="5">
    <source>
        <dbReference type="ARBA" id="ARBA00022475"/>
    </source>
</evidence>
<dbReference type="GO" id="GO:0036376">
    <property type="term" value="P:sodium ion export across plasma membrane"/>
    <property type="evidence" value="ECO:0007669"/>
    <property type="project" value="TreeGrafter"/>
</dbReference>
<dbReference type="PRINTS" id="PR00119">
    <property type="entry name" value="CATATPASE"/>
</dbReference>
<dbReference type="GO" id="GO:0005391">
    <property type="term" value="F:P-type sodium:potassium-exchanging transporter activity"/>
    <property type="evidence" value="ECO:0007669"/>
    <property type="project" value="TreeGrafter"/>
</dbReference>
<dbReference type="SUPFAM" id="SSF81653">
    <property type="entry name" value="Calcium ATPase, transduction domain A"/>
    <property type="match status" value="1"/>
</dbReference>
<dbReference type="InterPro" id="IPR050510">
    <property type="entry name" value="Cation_transp_ATPase_P-type"/>
</dbReference>
<dbReference type="Gene3D" id="2.70.150.10">
    <property type="entry name" value="Calcium-transporting ATPase, cytoplasmic transduction domain A"/>
    <property type="match status" value="1"/>
</dbReference>
<feature type="transmembrane region" description="Helical" evidence="18">
    <location>
        <begin position="64"/>
        <end position="82"/>
    </location>
</feature>
<dbReference type="InterPro" id="IPR023214">
    <property type="entry name" value="HAD_sf"/>
</dbReference>
<feature type="transmembrane region" description="Helical" evidence="18">
    <location>
        <begin position="837"/>
        <end position="859"/>
    </location>
</feature>
<dbReference type="Gene3D" id="1.20.1110.10">
    <property type="entry name" value="Calcium-transporting ATPase, transmembrane domain"/>
    <property type="match status" value="1"/>
</dbReference>
<evidence type="ECO:0000256" key="6">
    <source>
        <dbReference type="ARBA" id="ARBA00022553"/>
    </source>
</evidence>
<keyword evidence="16 18" id="KW-0472">Membrane</keyword>
<sequence>MSEEKIKAHHLSADQVSEHFDVDPQQGLSDQEAKTRLEKYGANELNQEETTTLFQKFVEQFKDFMIIVLLIAAIISAVIGIIEGEGISDAIIILVVVILNAIMGVFQESKAEEAINALKDLSSPEATVRRRGEFRTIDSKELVPGDIVLLEAGNVVPADLRLFESNSLQIEEAALTGESVPVFKDIETLEDEEVGLGDRDNMAFSSTNVTYGRGLGIVTATGMGTEVGHIAQMLSSADKQVTPLQRDQENLGKTLTKVIIAIAIITFVVGYFFKGMPFVTILLISISLAVAAIPEGLPAITTIILSIGTETMAKRNALVRTLPAVETLGSTQVISSDKTGTLTLNEMTIEKVFYNNEIHEADEDIDLELPLLKAITYANDSNVDSQGKITGDPTETAMIQYALDKDYPLKENLSAQPRVGEVPFDSARKLMSTIHKLDDGRYVVAVKGAPDQLLQRTDQIILNGEVQSLDDKMKQDILDKNNEMARQALRVLAGAYKYIDELPNELTTETIEKDLIFAGLVGMIDPERAEAAEAIQVAKGAGMRTVMITGDHAVTAQAIAERLGILKAGEDNSSHVITGAELNELSDEELAQKVTDLSVYARVSPEHKVRIIKAWQTNDVTISMTGDGVNDAPSLKQADIGVAMGITGTEVSKGASDMILADDNFATIVAAVEEGRKVFSNIQKAVQYLLSANLGEVMTIFLATLFGWQVLEPVHILWINLVTDVFPAIALGMEPAEVDSMNHPPRSKDQSFLSFGVMPSIIYQGILEGSITLFIYWFGRYVYASGQLGYDVNSHLAINMAETMAFATLGLIQLFHSYNVKYIFKSLFSQNPFNNKFLNGATILSGILLFAVILIPGINTFFDVSPIGVEGWSLVIGAAFLMIIVVEIIKAILRANKIDEKYIRTIHK</sequence>
<comment type="subcellular location">
    <subcellularLocation>
        <location evidence="1">Cell membrane</location>
        <topology evidence="1">Multi-pass membrane protein</topology>
    </subcellularLocation>
</comment>
<dbReference type="EMBL" id="FOEN01000008">
    <property type="protein sequence ID" value="SEQ33668.1"/>
    <property type="molecule type" value="Genomic_DNA"/>
</dbReference>
<feature type="transmembrane region" description="Helical" evidence="18">
    <location>
        <begin position="88"/>
        <end position="106"/>
    </location>
</feature>
<feature type="domain" description="Cation-transporting P-type ATPase N-terminal" evidence="19">
    <location>
        <begin position="7"/>
        <end position="81"/>
    </location>
</feature>
<evidence type="ECO:0000256" key="2">
    <source>
        <dbReference type="ARBA" id="ARBA00005675"/>
    </source>
</evidence>
<evidence type="ECO:0000256" key="3">
    <source>
        <dbReference type="ARBA" id="ARBA00012790"/>
    </source>
</evidence>
<dbReference type="SFLD" id="SFLDF00027">
    <property type="entry name" value="p-type_atpase"/>
    <property type="match status" value="1"/>
</dbReference>
<dbReference type="InterPro" id="IPR001757">
    <property type="entry name" value="P_typ_ATPase"/>
</dbReference>
<dbReference type="InterPro" id="IPR023298">
    <property type="entry name" value="ATPase_P-typ_TM_dom_sf"/>
</dbReference>
<dbReference type="InterPro" id="IPR018303">
    <property type="entry name" value="ATPase_P-typ_P_site"/>
</dbReference>
<feature type="transmembrane region" description="Helical" evidence="18">
    <location>
        <begin position="254"/>
        <end position="273"/>
    </location>
</feature>
<feature type="transmembrane region" description="Helical" evidence="18">
    <location>
        <begin position="752"/>
        <end position="776"/>
    </location>
</feature>
<evidence type="ECO:0000256" key="17">
    <source>
        <dbReference type="ARBA" id="ARBA00048694"/>
    </source>
</evidence>
<evidence type="ECO:0000256" key="18">
    <source>
        <dbReference type="SAM" id="Phobius"/>
    </source>
</evidence>
<reference evidence="20 21" key="1">
    <citation type="submission" date="2016-10" db="EMBL/GenBank/DDBJ databases">
        <authorList>
            <person name="de Groot N.N."/>
        </authorList>
    </citation>
    <scope>NUCLEOTIDE SEQUENCE [LARGE SCALE GENOMIC DNA]</scope>
    <source>
        <strain evidence="20 21">DSM 15695</strain>
    </source>
</reference>
<evidence type="ECO:0000256" key="16">
    <source>
        <dbReference type="ARBA" id="ARBA00023136"/>
    </source>
</evidence>
<evidence type="ECO:0000256" key="11">
    <source>
        <dbReference type="ARBA" id="ARBA00022837"/>
    </source>
</evidence>
<dbReference type="Gene3D" id="3.40.1110.10">
    <property type="entry name" value="Calcium-transporting ATPase, cytoplasmic domain N"/>
    <property type="match status" value="1"/>
</dbReference>
<dbReference type="Pfam" id="PF00690">
    <property type="entry name" value="Cation_ATPase_N"/>
    <property type="match status" value="1"/>
</dbReference>
<comment type="catalytic activity">
    <reaction evidence="17">
        <text>Ca(2+)(in) + ATP + H2O = Ca(2+)(out) + ADP + phosphate + H(+)</text>
        <dbReference type="Rhea" id="RHEA:18105"/>
        <dbReference type="ChEBI" id="CHEBI:15377"/>
        <dbReference type="ChEBI" id="CHEBI:15378"/>
        <dbReference type="ChEBI" id="CHEBI:29108"/>
        <dbReference type="ChEBI" id="CHEBI:30616"/>
        <dbReference type="ChEBI" id="CHEBI:43474"/>
        <dbReference type="ChEBI" id="CHEBI:456216"/>
        <dbReference type="EC" id="7.2.2.10"/>
    </reaction>
</comment>
<keyword evidence="7" id="KW-0109">Calcium transport</keyword>
<dbReference type="GO" id="GO:1990573">
    <property type="term" value="P:potassium ion import across plasma membrane"/>
    <property type="evidence" value="ECO:0007669"/>
    <property type="project" value="TreeGrafter"/>
</dbReference>
<evidence type="ECO:0000313" key="20">
    <source>
        <dbReference type="EMBL" id="SEQ33668.1"/>
    </source>
</evidence>
<keyword evidence="12" id="KW-0067">ATP-binding</keyword>
<evidence type="ECO:0000256" key="7">
    <source>
        <dbReference type="ARBA" id="ARBA00022568"/>
    </source>
</evidence>
<dbReference type="PANTHER" id="PTHR43294">
    <property type="entry name" value="SODIUM/POTASSIUM-TRANSPORTING ATPASE SUBUNIT ALPHA"/>
    <property type="match status" value="1"/>
</dbReference>
<dbReference type="OrthoDB" id="9760364at2"/>
<comment type="similarity">
    <text evidence="2">Belongs to the cation transport ATPase (P-type) (TC 3.A.3) family. Type IIA subfamily.</text>
</comment>
<evidence type="ECO:0000256" key="10">
    <source>
        <dbReference type="ARBA" id="ARBA00022741"/>
    </source>
</evidence>
<keyword evidence="8 18" id="KW-0812">Transmembrane</keyword>